<dbReference type="CDD" id="cd00201">
    <property type="entry name" value="WW"/>
    <property type="match status" value="1"/>
</dbReference>
<dbReference type="Proteomes" id="UP001304243">
    <property type="component" value="Unassembled WGS sequence"/>
</dbReference>
<dbReference type="Gene3D" id="1.10.840.10">
    <property type="entry name" value="Ras guanine-nucleotide exchange factors catalytic domain"/>
    <property type="match status" value="1"/>
</dbReference>
<dbReference type="InterPro" id="IPR036964">
    <property type="entry name" value="RASGEF_cat_dom_sf"/>
</dbReference>
<evidence type="ECO:0000313" key="11">
    <source>
        <dbReference type="Proteomes" id="UP001304243"/>
    </source>
</evidence>
<dbReference type="PROSITE" id="PS50212">
    <property type="entry name" value="RASGEF_NTER"/>
    <property type="match status" value="1"/>
</dbReference>
<dbReference type="EMBL" id="JASEJX010000001">
    <property type="protein sequence ID" value="KAK4522107.1"/>
    <property type="molecule type" value="Genomic_DNA"/>
</dbReference>
<reference evidence="10 11" key="1">
    <citation type="submission" date="2022-11" db="EMBL/GenBank/DDBJ databases">
        <title>Mucor velutinosus strain NIH1002 WGS.</title>
        <authorList>
            <person name="Subramanian P."/>
            <person name="Mullikin J.C."/>
            <person name="Segre J.A."/>
            <person name="Zelazny A.M."/>
        </authorList>
    </citation>
    <scope>NUCLEOTIDE SEQUENCE [LARGE SCALE GENOMIC DNA]</scope>
    <source>
        <strain evidence="10 11">NIH1002</strain>
    </source>
</reference>
<dbReference type="GO" id="GO:0005886">
    <property type="term" value="C:plasma membrane"/>
    <property type="evidence" value="ECO:0007669"/>
    <property type="project" value="TreeGrafter"/>
</dbReference>
<comment type="caution">
    <text evidence="10">The sequence shown here is derived from an EMBL/GenBank/DDBJ whole genome shotgun (WGS) entry which is preliminary data.</text>
</comment>
<dbReference type="GeneID" id="89948332"/>
<dbReference type="SUPFAM" id="SSF51045">
    <property type="entry name" value="WW domain"/>
    <property type="match status" value="1"/>
</dbReference>
<dbReference type="SMART" id="SM00147">
    <property type="entry name" value="RasGEF"/>
    <property type="match status" value="1"/>
</dbReference>
<dbReference type="FunFam" id="2.30.30.40:FF:000072">
    <property type="entry name" value="Unconventional Myosin IB"/>
    <property type="match status" value="1"/>
</dbReference>
<feature type="compositionally biased region" description="Polar residues" evidence="5">
    <location>
        <begin position="258"/>
        <end position="273"/>
    </location>
</feature>
<dbReference type="PANTHER" id="PTHR23113:SF368">
    <property type="entry name" value="CELL DIVISION CONTROL PROTEIN 25"/>
    <property type="match status" value="1"/>
</dbReference>
<feature type="compositionally biased region" description="Low complexity" evidence="5">
    <location>
        <begin position="144"/>
        <end position="153"/>
    </location>
</feature>
<dbReference type="InterPro" id="IPR019804">
    <property type="entry name" value="Ras_G-nucl-exch_fac_CS"/>
</dbReference>
<dbReference type="PANTHER" id="PTHR23113">
    <property type="entry name" value="GUANINE NUCLEOTIDE EXCHANGE FACTOR"/>
    <property type="match status" value="1"/>
</dbReference>
<dbReference type="InterPro" id="IPR036028">
    <property type="entry name" value="SH3-like_dom_sf"/>
</dbReference>
<sequence>MATTAKFPKIICRVKALYAFSSTEKSSLSFEKGEYIEVLSQLDSGWWDGWCRGNRGWFPSNYVQVVQVNPNLVQDMHHDQRKVSKSYSNRHADVSDVDTDVYADNEDEDDSEDDSEEEARTINLIRNINMGQHPTSNLPTTPHSSSRSSPQPQQRKKDSYILHNTNNTSQAPYLHKMIQQQQQQQQQEEEQESNLPEGWTLQIADDGFTKFYFNQHTGGLRWNHPSILDSDDENSSNDEYSSSSFPPPPPSSSSSSFAHHNTNRYSTENSATQLENFDDYSDFGKQRTKRIIPASHLPESPISSAEQQQHVNLMQFWTKRTTPQGKVYYGNSITHETTWDFDDINPATGRLKRSSSDQSSTEKQEESIGENKAPKENSVLVNNSEDDTPMTWKSIAIEIAQSVQDLNNSVVQGQDSSIFRQKIVVVVDAVRLMLYSSRSMDKEAAHLQDMEVKEPLRIVLSSLAKLILSAKVVNDSNVDINSKVQRDAADVLNAVRRFVLVCQNKSIQLEPINPKFVVLDSPSGTDDEGNTVASRRKSSTTSTNGPQQSKAKYPLNQDLIVSLQTHAKQIVGSTDALCKASAYIHTLEQQQGNTAEKDDLPTNEEQYYILDQRARSNVILLFQNLSSQIGNYLAILNDIDISQVEAAQIQSLPEFRSNKQKLYNSVGLLFSAVQTLTDTHNDLAASIAAIEDSVAAVEDAIEGIFSNIVQMVGERKIWLMRNGDVSNNTSDQQGPRSPVHSYFESENKKNNSLQHRGSITNNETTSADSNTAVDASSTPLLSRMYNRQNSQSGTQPLDLQQQPPQTPQLQAASALHRPPISTSNVPASTLTRPTDNKALKRQFSFGHGTNSQEDKSQFWYLGYDYAEGDIEFTQDKSVKGGTLRALVERLTLHDFIDMSFIANFLLTYRSFCTTEEFVELLQERYNLAPPEELTPDELEIWTDKKQKLVRLRVFNVMKNWLENYYNDEDEFILNKLQFFANTVICDSSSFSAEQLNRLIRKRRELDANGGGLKKLIPNAMYGPMPIVPKNMQHIRLLDTDPLELARQLTIMDFKLYSSIRPIECLGKAWSRDGADNAVNVKQSIDYCNRLTSWVTGSILNNKEAKKRVVVIKHWSQVANRCLEMNNYNTCMAILSAFDNSAIGRLKKTWELVSSRTSQSLAHIRKLMGSNRNFTEYREMIHSVNPPCIPFLGIYLQDLTFIEDGNPDLLKKSSNLINFAKQQKAAEVIREIKQFQSPPYIFQIVPEIQDYINFQLETSRDVDFLYERSLELEPRVMNTDSTV</sequence>
<dbReference type="CDD" id="cd06224">
    <property type="entry name" value="REM"/>
    <property type="match status" value="1"/>
</dbReference>
<evidence type="ECO:0008006" key="12">
    <source>
        <dbReference type="Google" id="ProtNLM"/>
    </source>
</evidence>
<accession>A0AAN7DRJ8</accession>
<dbReference type="InterPro" id="IPR001895">
    <property type="entry name" value="RASGEF_cat_dom"/>
</dbReference>
<dbReference type="Pfam" id="PF00618">
    <property type="entry name" value="RasGEF_N"/>
    <property type="match status" value="1"/>
</dbReference>
<protein>
    <recommendedName>
        <fullName evidence="12">Ras GEF</fullName>
    </recommendedName>
</protein>
<dbReference type="Pfam" id="PF00018">
    <property type="entry name" value="SH3_1"/>
    <property type="match status" value="1"/>
</dbReference>
<feature type="compositionally biased region" description="Polar residues" evidence="5">
    <location>
        <begin position="726"/>
        <end position="735"/>
    </location>
</feature>
<feature type="region of interest" description="Disordered" evidence="5">
    <location>
        <begin position="349"/>
        <end position="379"/>
    </location>
</feature>
<dbReference type="SMART" id="SM00456">
    <property type="entry name" value="WW"/>
    <property type="match status" value="2"/>
</dbReference>
<dbReference type="Gene3D" id="2.20.70.10">
    <property type="match status" value="1"/>
</dbReference>
<feature type="region of interest" description="Disordered" evidence="5">
    <location>
        <begin position="726"/>
        <end position="775"/>
    </location>
</feature>
<gene>
    <name evidence="10" type="ORF">ATC70_004646</name>
</gene>
<evidence type="ECO:0000259" key="7">
    <source>
        <dbReference type="PROSITE" id="PS50009"/>
    </source>
</evidence>
<dbReference type="Gene3D" id="2.30.30.40">
    <property type="entry name" value="SH3 Domains"/>
    <property type="match status" value="1"/>
</dbReference>
<dbReference type="PRINTS" id="PR00452">
    <property type="entry name" value="SH3DOMAIN"/>
</dbReference>
<dbReference type="SMART" id="SM00229">
    <property type="entry name" value="RasGEFN"/>
    <property type="match status" value="1"/>
</dbReference>
<feature type="domain" description="Ras-GEF" evidence="7">
    <location>
        <begin position="1040"/>
        <end position="1274"/>
    </location>
</feature>
<feature type="domain" description="N-terminal Ras-GEF" evidence="9">
    <location>
        <begin position="874"/>
        <end position="1003"/>
    </location>
</feature>
<dbReference type="PROSITE" id="PS50009">
    <property type="entry name" value="RASGEF_CAT"/>
    <property type="match status" value="1"/>
</dbReference>
<feature type="compositionally biased region" description="Polar residues" evidence="5">
    <location>
        <begin position="124"/>
        <end position="143"/>
    </location>
</feature>
<feature type="region of interest" description="Disordered" evidence="5">
    <location>
        <begin position="788"/>
        <end position="834"/>
    </location>
</feature>
<dbReference type="SUPFAM" id="SSF50044">
    <property type="entry name" value="SH3-domain"/>
    <property type="match status" value="1"/>
</dbReference>
<dbReference type="PROSITE" id="PS00720">
    <property type="entry name" value="RASGEF"/>
    <property type="match status" value="1"/>
</dbReference>
<dbReference type="RefSeq" id="XP_064688773.1">
    <property type="nucleotide sequence ID" value="XM_064823948.1"/>
</dbReference>
<feature type="compositionally biased region" description="Polar residues" evidence="5">
    <location>
        <begin position="820"/>
        <end position="833"/>
    </location>
</feature>
<feature type="domain" description="SH3" evidence="6">
    <location>
        <begin position="9"/>
        <end position="68"/>
    </location>
</feature>
<feature type="domain" description="WW" evidence="8">
    <location>
        <begin position="311"/>
        <end position="344"/>
    </location>
</feature>
<evidence type="ECO:0000256" key="1">
    <source>
        <dbReference type="ARBA" id="ARBA00022443"/>
    </source>
</evidence>
<evidence type="ECO:0000259" key="9">
    <source>
        <dbReference type="PROSITE" id="PS50212"/>
    </source>
</evidence>
<evidence type="ECO:0000256" key="4">
    <source>
        <dbReference type="PROSITE-ProRule" id="PRU00192"/>
    </source>
</evidence>
<evidence type="ECO:0000259" key="8">
    <source>
        <dbReference type="PROSITE" id="PS50020"/>
    </source>
</evidence>
<feature type="compositionally biased region" description="Low complexity" evidence="5">
    <location>
        <begin position="794"/>
        <end position="810"/>
    </location>
</feature>
<dbReference type="InterPro" id="IPR008937">
    <property type="entry name" value="Ras-like_GEF"/>
</dbReference>
<proteinExistence type="predicted"/>
<feature type="compositionally biased region" description="Polar residues" evidence="5">
    <location>
        <begin position="750"/>
        <end position="775"/>
    </location>
</feature>
<feature type="compositionally biased region" description="Polar residues" evidence="5">
    <location>
        <begin position="539"/>
        <end position="550"/>
    </location>
</feature>
<dbReference type="PROSITE" id="PS50020">
    <property type="entry name" value="WW_DOMAIN_2"/>
    <property type="match status" value="2"/>
</dbReference>
<dbReference type="SMART" id="SM00326">
    <property type="entry name" value="SH3"/>
    <property type="match status" value="1"/>
</dbReference>
<feature type="region of interest" description="Disordered" evidence="5">
    <location>
        <begin position="78"/>
        <end position="157"/>
    </location>
</feature>
<organism evidence="10 11">
    <name type="scientific">Mucor velutinosus</name>
    <dbReference type="NCBI Taxonomy" id="708070"/>
    <lineage>
        <taxon>Eukaryota</taxon>
        <taxon>Fungi</taxon>
        <taxon>Fungi incertae sedis</taxon>
        <taxon>Mucoromycota</taxon>
        <taxon>Mucoromycotina</taxon>
        <taxon>Mucoromycetes</taxon>
        <taxon>Mucorales</taxon>
        <taxon>Mucorineae</taxon>
        <taxon>Mucoraceae</taxon>
        <taxon>Mucor</taxon>
    </lineage>
</organism>
<dbReference type="PROSITE" id="PS50002">
    <property type="entry name" value="SH3"/>
    <property type="match status" value="1"/>
</dbReference>
<dbReference type="InterPro" id="IPR056685">
    <property type="entry name" value="DUF7783"/>
</dbReference>
<dbReference type="InterPro" id="IPR001202">
    <property type="entry name" value="WW_dom"/>
</dbReference>
<dbReference type="InterPro" id="IPR001452">
    <property type="entry name" value="SH3_domain"/>
</dbReference>
<evidence type="ECO:0000256" key="2">
    <source>
        <dbReference type="ARBA" id="ARBA00022658"/>
    </source>
</evidence>
<feature type="domain" description="WW" evidence="8">
    <location>
        <begin position="193"/>
        <end position="227"/>
    </location>
</feature>
<dbReference type="Pfam" id="PF25006">
    <property type="entry name" value="DUF7783"/>
    <property type="match status" value="1"/>
</dbReference>
<feature type="region of interest" description="Disordered" evidence="5">
    <location>
        <begin position="519"/>
        <end position="551"/>
    </location>
</feature>
<dbReference type="InterPro" id="IPR000651">
    <property type="entry name" value="Ras-like_Gua-exchang_fac_N"/>
</dbReference>
<dbReference type="SUPFAM" id="SSF48366">
    <property type="entry name" value="Ras GEF"/>
    <property type="match status" value="1"/>
</dbReference>
<keyword evidence="11" id="KW-1185">Reference proteome</keyword>
<dbReference type="GO" id="GO:0007265">
    <property type="term" value="P:Ras protein signal transduction"/>
    <property type="evidence" value="ECO:0007669"/>
    <property type="project" value="TreeGrafter"/>
</dbReference>
<dbReference type="Gene3D" id="1.20.870.10">
    <property type="entry name" value="Son of sevenless (SoS) protein Chain: S domain 1"/>
    <property type="match status" value="1"/>
</dbReference>
<dbReference type="InterPro" id="IPR023578">
    <property type="entry name" value="Ras_GEF_dom_sf"/>
</dbReference>
<evidence type="ECO:0000313" key="10">
    <source>
        <dbReference type="EMBL" id="KAK4522107.1"/>
    </source>
</evidence>
<feature type="region of interest" description="Disordered" evidence="5">
    <location>
        <begin position="176"/>
        <end position="195"/>
    </location>
</feature>
<keyword evidence="2 3" id="KW-0344">Guanine-nucleotide releasing factor</keyword>
<name>A0AAN7DRJ8_9FUNG</name>
<evidence type="ECO:0000259" key="6">
    <source>
        <dbReference type="PROSITE" id="PS50002"/>
    </source>
</evidence>
<evidence type="ECO:0000256" key="3">
    <source>
        <dbReference type="PROSITE-ProRule" id="PRU00168"/>
    </source>
</evidence>
<dbReference type="GO" id="GO:0005085">
    <property type="term" value="F:guanyl-nucleotide exchange factor activity"/>
    <property type="evidence" value="ECO:0007669"/>
    <property type="project" value="UniProtKB-KW"/>
</dbReference>
<dbReference type="CDD" id="cd00155">
    <property type="entry name" value="RasGEF"/>
    <property type="match status" value="1"/>
</dbReference>
<evidence type="ECO:0000256" key="5">
    <source>
        <dbReference type="SAM" id="MobiDB-lite"/>
    </source>
</evidence>
<feature type="compositionally biased region" description="Acidic residues" evidence="5">
    <location>
        <begin position="95"/>
        <end position="117"/>
    </location>
</feature>
<dbReference type="Pfam" id="PF00617">
    <property type="entry name" value="RasGEF"/>
    <property type="match status" value="1"/>
</dbReference>
<keyword evidence="1 4" id="KW-0728">SH3 domain</keyword>
<feature type="region of interest" description="Disordered" evidence="5">
    <location>
        <begin position="220"/>
        <end position="273"/>
    </location>
</feature>
<dbReference type="InterPro" id="IPR036020">
    <property type="entry name" value="WW_dom_sf"/>
</dbReference>